<sequence length="411" mass="45282">MSAGTPFLASQWYTVDAPTMIAPPSKAKAGAARRDGVRRGRATKRQVRMSLKELAALAQTLIRRPLADAFRRCEGMPRAARGALREALKSAAANARHRHGLAPEVLVVEECAAIEGSVRQRTFWRGRHRVGGQPRHFAHLTVVLREAGMLHTAEDCTFLRSEPPRQQATPVANPRRPAATAAMKRLFGTKKDQAPPPSLADASGNIQNRGDTLDAKIAALDAQLLKAKDAIKRTRPGPTQDSAKKRALTILKQKRLYEGQRDQLYQQQFNIDQVQFTTESVKDTVSTVQAMKTAHKELKTAMKAKEFNIDKIESMQDGMQDLMDMQNEVNEALGRTYDVPEELDETDLMDELDALEADLALESDLQPAEAVPSYMQANQAPLPEAPAAMPSAPEVSAQPVDEYGLPIPQRN</sequence>
<dbReference type="Pfam" id="PF03357">
    <property type="entry name" value="Snf7"/>
    <property type="match status" value="1"/>
</dbReference>
<evidence type="ECO:0008006" key="10">
    <source>
        <dbReference type="Google" id="ProtNLM"/>
    </source>
</evidence>
<dbReference type="GO" id="GO:0006412">
    <property type="term" value="P:translation"/>
    <property type="evidence" value="ECO:0007669"/>
    <property type="project" value="InterPro"/>
</dbReference>
<evidence type="ECO:0000313" key="8">
    <source>
        <dbReference type="EMBL" id="CAD7699473.1"/>
    </source>
</evidence>
<keyword evidence="3 6" id="KW-0689">Ribosomal protein</keyword>
<evidence type="ECO:0000256" key="7">
    <source>
        <dbReference type="SAM" id="MobiDB-lite"/>
    </source>
</evidence>
<feature type="region of interest" description="Disordered" evidence="7">
    <location>
        <begin position="25"/>
        <end position="44"/>
    </location>
</feature>
<evidence type="ECO:0000256" key="3">
    <source>
        <dbReference type="ARBA" id="ARBA00022980"/>
    </source>
</evidence>
<dbReference type="EMBL" id="CAJHUC010001025">
    <property type="protein sequence ID" value="CAD7699473.1"/>
    <property type="molecule type" value="Genomic_DNA"/>
</dbReference>
<feature type="compositionally biased region" description="Low complexity" evidence="7">
    <location>
        <begin position="380"/>
        <end position="393"/>
    </location>
</feature>
<dbReference type="PANTHER" id="PTHR22761">
    <property type="entry name" value="CHARGED MULTIVESICULAR BODY PROTEIN"/>
    <property type="match status" value="1"/>
</dbReference>
<dbReference type="GO" id="GO:0006900">
    <property type="term" value="P:vesicle budding from membrane"/>
    <property type="evidence" value="ECO:0007669"/>
    <property type="project" value="TreeGrafter"/>
</dbReference>
<dbReference type="PANTHER" id="PTHR22761:SF12">
    <property type="entry name" value="CHARGED MULTIVESICULAR BODY PROTEIN 5"/>
    <property type="match status" value="1"/>
</dbReference>
<evidence type="ECO:0000256" key="2">
    <source>
        <dbReference type="ARBA" id="ARBA00009451"/>
    </source>
</evidence>
<keyword evidence="5 6" id="KW-0687">Ribonucleoprotein</keyword>
<dbReference type="GO" id="GO:0005840">
    <property type="term" value="C:ribosome"/>
    <property type="evidence" value="ECO:0007669"/>
    <property type="project" value="UniProtKB-KW"/>
</dbReference>
<name>A0A8S1IWE5_9CHLO</name>
<dbReference type="AlphaFoldDB" id="A0A8S1IWE5"/>
<dbReference type="Gene3D" id="3.90.470.10">
    <property type="entry name" value="Ribosomal protein L22/L17"/>
    <property type="match status" value="1"/>
</dbReference>
<evidence type="ECO:0000256" key="6">
    <source>
        <dbReference type="RuleBase" id="RU004005"/>
    </source>
</evidence>
<evidence type="ECO:0000256" key="5">
    <source>
        <dbReference type="ARBA" id="ARBA00023274"/>
    </source>
</evidence>
<dbReference type="GO" id="GO:0005771">
    <property type="term" value="C:multivesicular body"/>
    <property type="evidence" value="ECO:0007669"/>
    <property type="project" value="TreeGrafter"/>
</dbReference>
<comment type="similarity">
    <text evidence="1">Belongs to the SNF7 family.</text>
</comment>
<dbReference type="InterPro" id="IPR036394">
    <property type="entry name" value="Ribosomal_uL22_sf"/>
</dbReference>
<dbReference type="InterPro" id="IPR005024">
    <property type="entry name" value="Snf7_fam"/>
</dbReference>
<dbReference type="Pfam" id="PF00237">
    <property type="entry name" value="Ribosomal_L22"/>
    <property type="match status" value="1"/>
</dbReference>
<reference evidence="8" key="1">
    <citation type="submission" date="2020-12" db="EMBL/GenBank/DDBJ databases">
        <authorList>
            <person name="Iha C."/>
        </authorList>
    </citation>
    <scope>NUCLEOTIDE SEQUENCE</scope>
</reference>
<organism evidence="8 9">
    <name type="scientific">Ostreobium quekettii</name>
    <dbReference type="NCBI Taxonomy" id="121088"/>
    <lineage>
        <taxon>Eukaryota</taxon>
        <taxon>Viridiplantae</taxon>
        <taxon>Chlorophyta</taxon>
        <taxon>core chlorophytes</taxon>
        <taxon>Ulvophyceae</taxon>
        <taxon>TCBD clade</taxon>
        <taxon>Bryopsidales</taxon>
        <taxon>Ostreobineae</taxon>
        <taxon>Ostreobiaceae</taxon>
        <taxon>Ostreobium</taxon>
    </lineage>
</organism>
<gene>
    <name evidence="8" type="ORF">OSTQU699_LOCUS4832</name>
</gene>
<comment type="similarity">
    <text evidence="2 6">Belongs to the universal ribosomal protein uL22 family.</text>
</comment>
<dbReference type="GO" id="GO:0003735">
    <property type="term" value="F:structural constituent of ribosome"/>
    <property type="evidence" value="ECO:0007669"/>
    <property type="project" value="InterPro"/>
</dbReference>
<comment type="caution">
    <text evidence="8">The sequence shown here is derived from an EMBL/GenBank/DDBJ whole genome shotgun (WGS) entry which is preliminary data.</text>
</comment>
<dbReference type="GO" id="GO:0032511">
    <property type="term" value="P:late endosome to vacuole transport via multivesicular body sorting pathway"/>
    <property type="evidence" value="ECO:0007669"/>
    <property type="project" value="TreeGrafter"/>
</dbReference>
<feature type="region of interest" description="Disordered" evidence="7">
    <location>
        <begin position="379"/>
        <end position="411"/>
    </location>
</feature>
<proteinExistence type="inferred from homology"/>
<dbReference type="GO" id="GO:1990904">
    <property type="term" value="C:ribonucleoprotein complex"/>
    <property type="evidence" value="ECO:0007669"/>
    <property type="project" value="UniProtKB-KW"/>
</dbReference>
<protein>
    <recommendedName>
        <fullName evidence="10">Ribosomal protein L22/L17</fullName>
    </recommendedName>
</protein>
<dbReference type="SUPFAM" id="SSF54843">
    <property type="entry name" value="Ribosomal protein L22"/>
    <property type="match status" value="1"/>
</dbReference>
<dbReference type="InterPro" id="IPR001063">
    <property type="entry name" value="Ribosomal_uL22"/>
</dbReference>
<evidence type="ECO:0000313" key="9">
    <source>
        <dbReference type="Proteomes" id="UP000708148"/>
    </source>
</evidence>
<evidence type="ECO:0000256" key="4">
    <source>
        <dbReference type="ARBA" id="ARBA00023054"/>
    </source>
</evidence>
<keyword evidence="4" id="KW-0175">Coiled coil</keyword>
<dbReference type="OrthoDB" id="3973241at2759"/>
<keyword evidence="9" id="KW-1185">Reference proteome</keyword>
<accession>A0A8S1IWE5</accession>
<dbReference type="Gene3D" id="6.10.250.1710">
    <property type="match status" value="1"/>
</dbReference>
<dbReference type="Proteomes" id="UP000708148">
    <property type="component" value="Unassembled WGS sequence"/>
</dbReference>
<evidence type="ECO:0000256" key="1">
    <source>
        <dbReference type="ARBA" id="ARBA00006190"/>
    </source>
</evidence>